<dbReference type="OMA" id="QICNLQA"/>
<accession>A0EAX0</accession>
<dbReference type="AlphaFoldDB" id="A0EAX0"/>
<evidence type="ECO:0008006" key="3">
    <source>
        <dbReference type="Google" id="ProtNLM"/>
    </source>
</evidence>
<dbReference type="RefSeq" id="XP_001459834.1">
    <property type="nucleotide sequence ID" value="XM_001459797.1"/>
</dbReference>
<evidence type="ECO:0000313" key="2">
    <source>
        <dbReference type="Proteomes" id="UP000000600"/>
    </source>
</evidence>
<name>A0EAX0_PARTE</name>
<dbReference type="KEGG" id="ptm:GSPATT00025171001"/>
<dbReference type="InParanoid" id="A0EAX0"/>
<dbReference type="GeneID" id="5045619"/>
<protein>
    <recommendedName>
        <fullName evidence="3">Nucleoporin NSP1-like C-terminal domain-containing protein</fullName>
    </recommendedName>
</protein>
<proteinExistence type="predicted"/>
<dbReference type="OrthoDB" id="306636at2759"/>
<keyword evidence="2" id="KW-1185">Reference proteome</keyword>
<organism evidence="1 2">
    <name type="scientific">Paramecium tetraurelia</name>
    <dbReference type="NCBI Taxonomy" id="5888"/>
    <lineage>
        <taxon>Eukaryota</taxon>
        <taxon>Sar</taxon>
        <taxon>Alveolata</taxon>
        <taxon>Ciliophora</taxon>
        <taxon>Intramacronucleata</taxon>
        <taxon>Oligohymenophorea</taxon>
        <taxon>Peniculida</taxon>
        <taxon>Parameciidae</taxon>
        <taxon>Paramecium</taxon>
    </lineage>
</organism>
<sequence>MKVKIKISTSDQIEPELTNMYHKNNKLIDILQKLLAEFKLNYPYSQNSDAKDPAKIELEKRILKYTNKMEKDWKDVKAVGDELIKEYISVQDQRVKLKQLKSCIAELNDKLTNEIKCMSQFQADYSQEEVNEDNILKILVLDQAEDQICNLQANIHGIRDTYKYTQNRMKTSSNVTLEWVCSIVKQLAEQEFNDIQLLKKCNGYFYNQ</sequence>
<gene>
    <name evidence="1" type="ORF">GSPATT00025171001</name>
</gene>
<evidence type="ECO:0000313" key="1">
    <source>
        <dbReference type="EMBL" id="CAK92437.1"/>
    </source>
</evidence>
<reference evidence="1 2" key="1">
    <citation type="journal article" date="2006" name="Nature">
        <title>Global trends of whole-genome duplications revealed by the ciliate Paramecium tetraurelia.</title>
        <authorList>
            <consortium name="Genoscope"/>
            <person name="Aury J.-M."/>
            <person name="Jaillon O."/>
            <person name="Duret L."/>
            <person name="Noel B."/>
            <person name="Jubin C."/>
            <person name="Porcel B.M."/>
            <person name="Segurens B."/>
            <person name="Daubin V."/>
            <person name="Anthouard V."/>
            <person name="Aiach N."/>
            <person name="Arnaiz O."/>
            <person name="Billaut A."/>
            <person name="Beisson J."/>
            <person name="Blanc I."/>
            <person name="Bouhouche K."/>
            <person name="Camara F."/>
            <person name="Duharcourt S."/>
            <person name="Guigo R."/>
            <person name="Gogendeau D."/>
            <person name="Katinka M."/>
            <person name="Keller A.-M."/>
            <person name="Kissmehl R."/>
            <person name="Klotz C."/>
            <person name="Koll F."/>
            <person name="Le Moue A."/>
            <person name="Lepere C."/>
            <person name="Malinsky S."/>
            <person name="Nowacki M."/>
            <person name="Nowak J.K."/>
            <person name="Plattner H."/>
            <person name="Poulain J."/>
            <person name="Ruiz F."/>
            <person name="Serrano V."/>
            <person name="Zagulski M."/>
            <person name="Dessen P."/>
            <person name="Betermier M."/>
            <person name="Weissenbach J."/>
            <person name="Scarpelli C."/>
            <person name="Schachter V."/>
            <person name="Sperling L."/>
            <person name="Meyer E."/>
            <person name="Cohen J."/>
            <person name="Wincker P."/>
        </authorList>
    </citation>
    <scope>NUCLEOTIDE SEQUENCE [LARGE SCALE GENOMIC DNA]</scope>
    <source>
        <strain evidence="1 2">Stock d4-2</strain>
    </source>
</reference>
<dbReference type="EMBL" id="CT868668">
    <property type="protein sequence ID" value="CAK92437.1"/>
    <property type="molecule type" value="Genomic_DNA"/>
</dbReference>
<dbReference type="HOGENOM" id="CLU_1323154_0_0_1"/>
<dbReference type="Proteomes" id="UP000000600">
    <property type="component" value="Unassembled WGS sequence"/>
</dbReference>